<dbReference type="PANTHER" id="PTHR22916">
    <property type="entry name" value="GLYCOSYLTRANSFERASE"/>
    <property type="match status" value="1"/>
</dbReference>
<dbReference type="InterPro" id="IPR029044">
    <property type="entry name" value="Nucleotide-diphossugar_trans"/>
</dbReference>
<dbReference type="Pfam" id="PF00535">
    <property type="entry name" value="Glycos_transf_2"/>
    <property type="match status" value="1"/>
</dbReference>
<dbReference type="OrthoDB" id="9810303at2"/>
<organism evidence="3 4">
    <name type="scientific">Virgibacillus profundi</name>
    <dbReference type="NCBI Taxonomy" id="2024555"/>
    <lineage>
        <taxon>Bacteria</taxon>
        <taxon>Bacillati</taxon>
        <taxon>Bacillota</taxon>
        <taxon>Bacilli</taxon>
        <taxon>Bacillales</taxon>
        <taxon>Bacillaceae</taxon>
        <taxon>Virgibacillus</taxon>
    </lineage>
</organism>
<reference evidence="3 4" key="1">
    <citation type="submission" date="2017-08" db="EMBL/GenBank/DDBJ databases">
        <title>Virgibacillus indicus sp. nov. and Virgibacillus profoundi sp. nov, two moderately halophilic bacteria isolated from marine sediment by using the Microfluidic Streak Plate.</title>
        <authorList>
            <person name="Xu B."/>
            <person name="Hu B."/>
            <person name="Wang J."/>
            <person name="Zhu Y."/>
            <person name="Huang L."/>
            <person name="Du W."/>
            <person name="Huang Y."/>
        </authorList>
    </citation>
    <scope>NUCLEOTIDE SEQUENCE [LARGE SCALE GENOMIC DNA]</scope>
    <source>
        <strain evidence="3 4">IO3-P3-H5</strain>
    </source>
</reference>
<comment type="similarity">
    <text evidence="1">Belongs to the glycosyltransferase 2 family.</text>
</comment>
<dbReference type="AlphaFoldDB" id="A0A2A2IJ19"/>
<comment type="caution">
    <text evidence="3">The sequence shown here is derived from an EMBL/GenBank/DDBJ whole genome shotgun (WGS) entry which is preliminary data.</text>
</comment>
<dbReference type="SUPFAM" id="SSF53448">
    <property type="entry name" value="Nucleotide-diphospho-sugar transferases"/>
    <property type="match status" value="1"/>
</dbReference>
<name>A0A2A2IJ19_9BACI</name>
<keyword evidence="4" id="KW-1185">Reference proteome</keyword>
<feature type="domain" description="Glycosyltransferase 2-like" evidence="2">
    <location>
        <begin position="6"/>
        <end position="171"/>
    </location>
</feature>
<evidence type="ECO:0000313" key="3">
    <source>
        <dbReference type="EMBL" id="PAV31093.1"/>
    </source>
</evidence>
<evidence type="ECO:0000259" key="2">
    <source>
        <dbReference type="Pfam" id="PF00535"/>
    </source>
</evidence>
<sequence>MNNLITVFTPTYNRSNNLITCYQSLIEQTNKNFIWMIIDDGSTDETEEVVKKFNKENKINIEYIKKENGGKASAINLSLKKCQTELWVCLDSDDYLTLDAIEVIASKYEQIKGDPKKCGLLALRTDPSGEVMNNQKRIPPGIKYSTLQYIRYNLGIETEYAFVYKTEIIKKFPYPIINGEKFIPLSFIFDQIDLKYKYLIIQDDIMVSEYLEDGITRQKVSLIKKNPKGYSLHNKQRIQLAPNIILKIKAIILYGLGCILDQDSNALSCLNNSPAKILTVCLYPISYLIYIRKYKKV</sequence>
<dbReference type="RefSeq" id="WP_095653464.1">
    <property type="nucleotide sequence ID" value="NZ_NPOA01000001.1"/>
</dbReference>
<evidence type="ECO:0000313" key="4">
    <source>
        <dbReference type="Proteomes" id="UP000218887"/>
    </source>
</evidence>
<gene>
    <name evidence="3" type="ORF">CIL05_00075</name>
</gene>
<dbReference type="CDD" id="cd00761">
    <property type="entry name" value="Glyco_tranf_GTA_type"/>
    <property type="match status" value="1"/>
</dbReference>
<proteinExistence type="inferred from homology"/>
<dbReference type="Gene3D" id="3.90.550.10">
    <property type="entry name" value="Spore Coat Polysaccharide Biosynthesis Protein SpsA, Chain A"/>
    <property type="match status" value="1"/>
</dbReference>
<dbReference type="PANTHER" id="PTHR22916:SF3">
    <property type="entry name" value="UDP-GLCNAC:BETAGAL BETA-1,3-N-ACETYLGLUCOSAMINYLTRANSFERASE-LIKE PROTEIN 1"/>
    <property type="match status" value="1"/>
</dbReference>
<accession>A0A2A2IJ19</accession>
<protein>
    <recommendedName>
        <fullName evidence="2">Glycosyltransferase 2-like domain-containing protein</fullName>
    </recommendedName>
</protein>
<dbReference type="GO" id="GO:0016758">
    <property type="term" value="F:hexosyltransferase activity"/>
    <property type="evidence" value="ECO:0007669"/>
    <property type="project" value="UniProtKB-ARBA"/>
</dbReference>
<dbReference type="Proteomes" id="UP000218887">
    <property type="component" value="Unassembled WGS sequence"/>
</dbReference>
<dbReference type="EMBL" id="NPOA01000001">
    <property type="protein sequence ID" value="PAV31093.1"/>
    <property type="molecule type" value="Genomic_DNA"/>
</dbReference>
<evidence type="ECO:0000256" key="1">
    <source>
        <dbReference type="ARBA" id="ARBA00006739"/>
    </source>
</evidence>
<dbReference type="InterPro" id="IPR001173">
    <property type="entry name" value="Glyco_trans_2-like"/>
</dbReference>